<feature type="region of interest" description="Disordered" evidence="1">
    <location>
        <begin position="73"/>
        <end position="118"/>
    </location>
</feature>
<evidence type="ECO:0000256" key="1">
    <source>
        <dbReference type="SAM" id="MobiDB-lite"/>
    </source>
</evidence>
<feature type="region of interest" description="Disordered" evidence="1">
    <location>
        <begin position="1"/>
        <end position="57"/>
    </location>
</feature>
<feature type="compositionally biased region" description="Basic residues" evidence="1">
    <location>
        <begin position="1"/>
        <end position="15"/>
    </location>
</feature>
<feature type="compositionally biased region" description="Polar residues" evidence="1">
    <location>
        <begin position="75"/>
        <end position="86"/>
    </location>
</feature>
<feature type="compositionally biased region" description="Low complexity" evidence="1">
    <location>
        <begin position="17"/>
        <end position="54"/>
    </location>
</feature>
<proteinExistence type="predicted"/>
<organism evidence="2">
    <name type="scientific">Amphimedon queenslandica</name>
    <name type="common">Sponge</name>
    <dbReference type="NCBI Taxonomy" id="400682"/>
    <lineage>
        <taxon>Eukaryota</taxon>
        <taxon>Metazoa</taxon>
        <taxon>Porifera</taxon>
        <taxon>Demospongiae</taxon>
        <taxon>Heteroscleromorpha</taxon>
        <taxon>Haplosclerida</taxon>
        <taxon>Niphatidae</taxon>
        <taxon>Amphimedon</taxon>
    </lineage>
</organism>
<reference evidence="2" key="1">
    <citation type="submission" date="2017-05" db="UniProtKB">
        <authorList>
            <consortium name="EnsemblMetazoa"/>
        </authorList>
    </citation>
    <scope>IDENTIFICATION</scope>
</reference>
<accession>A0A1X7TPR7</accession>
<evidence type="ECO:0000313" key="2">
    <source>
        <dbReference type="EnsemblMetazoa" id="Aqu2.1.16887_001"/>
    </source>
</evidence>
<dbReference type="EnsemblMetazoa" id="Aqu2.1.16887_001">
    <property type="protein sequence ID" value="Aqu2.1.16887_001"/>
    <property type="gene ID" value="Aqu2.1.16887"/>
</dbReference>
<name>A0A1X7TPR7_AMPQE</name>
<dbReference type="InParanoid" id="A0A1X7TPR7"/>
<sequence length="118" mass="11752">SVMPKSRRARGRGRSRGAGCSGRSARASSQPSPSPEATAAASSPPSSLGATSSQDGSVAAGYSEFLGLIREEVHQQLSSQMSNSQTAPPSVPAGAGSAHPLPAGGLASPIYDPHSDPL</sequence>
<dbReference type="AlphaFoldDB" id="A0A1X7TPR7"/>
<protein>
    <submittedName>
        <fullName evidence="2">Uncharacterized protein</fullName>
    </submittedName>
</protein>